<evidence type="ECO:0000256" key="2">
    <source>
        <dbReference type="PIRSR" id="PIRSR038001-1"/>
    </source>
</evidence>
<evidence type="ECO:0000259" key="6">
    <source>
        <dbReference type="PROSITE" id="PS50208"/>
    </source>
</evidence>
<dbReference type="PANTHER" id="PTHR47901:SF3">
    <property type="entry name" value="CASPASE-1"/>
    <property type="match status" value="1"/>
</dbReference>
<evidence type="ECO:0000256" key="1">
    <source>
        <dbReference type="ARBA" id="ARBA00010134"/>
    </source>
</evidence>
<feature type="domain" description="Caspase family p20" evidence="6">
    <location>
        <begin position="78"/>
        <end position="206"/>
    </location>
</feature>
<dbReference type="PRINTS" id="PR00376">
    <property type="entry name" value="IL1BCENZYME"/>
</dbReference>
<dbReference type="PROSITE" id="PS50207">
    <property type="entry name" value="CASPASE_P10"/>
    <property type="match status" value="1"/>
</dbReference>
<protein>
    <submittedName>
        <fullName evidence="7">Uncharacterized protein</fullName>
    </submittedName>
</protein>
<dbReference type="InterPro" id="IPR001309">
    <property type="entry name" value="Pept_C14_p20"/>
</dbReference>
<keyword evidence="4" id="KW-0812">Transmembrane</keyword>
<dbReference type="PIRSF" id="PIRSF038001">
    <property type="entry name" value="Caspase_ICE"/>
    <property type="match status" value="1"/>
</dbReference>
<comment type="similarity">
    <text evidence="1 3">Belongs to the peptidase C14A family.</text>
</comment>
<dbReference type="PROSITE" id="PS50208">
    <property type="entry name" value="CASPASE_P20"/>
    <property type="match status" value="1"/>
</dbReference>
<dbReference type="Ensembl" id="ENSNMLT00000010117.1">
    <property type="protein sequence ID" value="ENSNMLP00000008926.1"/>
    <property type="gene ID" value="ENSNMLG00000006263.1"/>
</dbReference>
<dbReference type="PANTHER" id="PTHR47901">
    <property type="entry name" value="CASPASE RECRUITMENT DOMAIN-CONTAINING PROTEIN 18"/>
    <property type="match status" value="1"/>
</dbReference>
<dbReference type="GO" id="GO:0050727">
    <property type="term" value="P:regulation of inflammatory response"/>
    <property type="evidence" value="ECO:0007669"/>
    <property type="project" value="TreeGrafter"/>
</dbReference>
<keyword evidence="4" id="KW-0472">Membrane</keyword>
<accession>A0A8C6SR60</accession>
<feature type="domain" description="Caspase family p10" evidence="5">
    <location>
        <begin position="238"/>
        <end position="294"/>
    </location>
</feature>
<name>A0A8C6SR60_9GOBI</name>
<proteinExistence type="inferred from homology"/>
<organism evidence="7 8">
    <name type="scientific">Neogobius melanostomus</name>
    <name type="common">round goby</name>
    <dbReference type="NCBI Taxonomy" id="47308"/>
    <lineage>
        <taxon>Eukaryota</taxon>
        <taxon>Metazoa</taxon>
        <taxon>Chordata</taxon>
        <taxon>Craniata</taxon>
        <taxon>Vertebrata</taxon>
        <taxon>Euteleostomi</taxon>
        <taxon>Actinopterygii</taxon>
        <taxon>Neopterygii</taxon>
        <taxon>Teleostei</taxon>
        <taxon>Neoteleostei</taxon>
        <taxon>Acanthomorphata</taxon>
        <taxon>Gobiaria</taxon>
        <taxon>Gobiiformes</taxon>
        <taxon>Gobioidei</taxon>
        <taxon>Gobiidae</taxon>
        <taxon>Benthophilinae</taxon>
        <taxon>Neogobiini</taxon>
        <taxon>Neogobius</taxon>
    </lineage>
</organism>
<keyword evidence="8" id="KW-1185">Reference proteome</keyword>
<dbReference type="GO" id="GO:0072559">
    <property type="term" value="C:NLRP3 inflammasome complex"/>
    <property type="evidence" value="ECO:0007669"/>
    <property type="project" value="TreeGrafter"/>
</dbReference>
<dbReference type="GO" id="GO:0097169">
    <property type="term" value="C:AIM2 inflammasome complex"/>
    <property type="evidence" value="ECO:0007669"/>
    <property type="project" value="TreeGrafter"/>
</dbReference>
<dbReference type="PROSITE" id="PS01122">
    <property type="entry name" value="CASPASE_CYS"/>
    <property type="match status" value="1"/>
</dbReference>
<dbReference type="InterPro" id="IPR029030">
    <property type="entry name" value="Caspase-like_dom_sf"/>
</dbReference>
<dbReference type="GO" id="GO:0004197">
    <property type="term" value="F:cysteine-type endopeptidase activity"/>
    <property type="evidence" value="ECO:0007669"/>
    <property type="project" value="InterPro"/>
</dbReference>
<feature type="transmembrane region" description="Helical" evidence="4">
    <location>
        <begin position="290"/>
        <end position="313"/>
    </location>
</feature>
<sequence>MTLKIVRSATRLHTRLLYSLRYCMNHKIWPSVSQEMITQFLDNLLDEGVLKFEEKDKIIKANRTTAKKIYPVTLKSIKNRVALLITNITFAELKNRPGAEKDEENMEKLLSTLGYEVVKHTNLTAEKMGDALVDFSKHPKLKETDSVFVVIMSHGQYGAVHGVNHKPKVPDVLKVDDIYDNLNAMGCPALVDKPKIIIIQACRGSNCKLHIFNGNGSVLKCDSVEDDAVAYGVIKEDDSQYRHKEDDFLAFLSSTPHTVSYRHISQGSFLIQFTVDIFRANVLKHHIEDLFLKVCCVYRLKLLFLLLLLLFFFHSL</sequence>
<keyword evidence="4" id="KW-1133">Transmembrane helix</keyword>
<feature type="active site" evidence="2">
    <location>
        <position position="202"/>
    </location>
</feature>
<evidence type="ECO:0000256" key="3">
    <source>
        <dbReference type="RuleBase" id="RU003971"/>
    </source>
</evidence>
<reference evidence="7" key="1">
    <citation type="submission" date="2025-08" db="UniProtKB">
        <authorList>
            <consortium name="Ensembl"/>
        </authorList>
    </citation>
    <scope>IDENTIFICATION</scope>
</reference>
<evidence type="ECO:0000256" key="4">
    <source>
        <dbReference type="SAM" id="Phobius"/>
    </source>
</evidence>
<evidence type="ECO:0000313" key="7">
    <source>
        <dbReference type="Ensembl" id="ENSNMLP00000008926.1"/>
    </source>
</evidence>
<dbReference type="AlphaFoldDB" id="A0A8C6SR60"/>
<dbReference type="Gene3D" id="3.40.50.1460">
    <property type="match status" value="1"/>
</dbReference>
<reference evidence="7" key="2">
    <citation type="submission" date="2025-09" db="UniProtKB">
        <authorList>
            <consortium name="Ensembl"/>
        </authorList>
    </citation>
    <scope>IDENTIFICATION</scope>
</reference>
<evidence type="ECO:0000259" key="5">
    <source>
        <dbReference type="PROSITE" id="PS50207"/>
    </source>
</evidence>
<evidence type="ECO:0000313" key="8">
    <source>
        <dbReference type="Proteomes" id="UP000694523"/>
    </source>
</evidence>
<feature type="active site" evidence="2">
    <location>
        <position position="154"/>
    </location>
</feature>
<dbReference type="InterPro" id="IPR033139">
    <property type="entry name" value="Caspase_cys_AS"/>
</dbReference>
<dbReference type="InterPro" id="IPR002138">
    <property type="entry name" value="Pept_C14_p10"/>
</dbReference>
<dbReference type="InterPro" id="IPR015917">
    <property type="entry name" value="Pept_C14A"/>
</dbReference>
<dbReference type="Pfam" id="PF00656">
    <property type="entry name" value="Peptidase_C14"/>
    <property type="match status" value="1"/>
</dbReference>
<dbReference type="SMART" id="SM00115">
    <property type="entry name" value="CASc"/>
    <property type="match status" value="1"/>
</dbReference>
<dbReference type="GO" id="GO:0006508">
    <property type="term" value="P:proteolysis"/>
    <property type="evidence" value="ECO:0007669"/>
    <property type="project" value="InterPro"/>
</dbReference>
<dbReference type="Proteomes" id="UP000694523">
    <property type="component" value="Unplaced"/>
</dbReference>
<dbReference type="GO" id="GO:0072557">
    <property type="term" value="C:IPAF inflammasome complex"/>
    <property type="evidence" value="ECO:0007669"/>
    <property type="project" value="TreeGrafter"/>
</dbReference>
<dbReference type="InterPro" id="IPR011600">
    <property type="entry name" value="Pept_C14_caspase"/>
</dbReference>
<dbReference type="SUPFAM" id="SSF52129">
    <property type="entry name" value="Caspase-like"/>
    <property type="match status" value="1"/>
</dbReference>
<dbReference type="InterPro" id="IPR002398">
    <property type="entry name" value="Pept_C14"/>
</dbReference>